<keyword evidence="1" id="KW-1133">Transmembrane helix</keyword>
<dbReference type="EMBL" id="CP025096">
    <property type="protein sequence ID" value="AUD06011.1"/>
    <property type="molecule type" value="Genomic_DNA"/>
</dbReference>
<reference evidence="2 3" key="1">
    <citation type="submission" date="2017-11" db="EMBL/GenBank/DDBJ databases">
        <title>Taxonomic description and genome sequences of Spirosoma HA7 sp. nov., isolated from pollen microhabitat of Corylus avellana.</title>
        <authorList>
            <person name="Ambika Manirajan B."/>
            <person name="Suarez C."/>
            <person name="Ratering S."/>
            <person name="Geissler-Plaum R."/>
            <person name="Cardinale M."/>
            <person name="Sylvia S."/>
        </authorList>
    </citation>
    <scope>NUCLEOTIDE SEQUENCE [LARGE SCALE GENOMIC DNA]</scope>
    <source>
        <strain evidence="2 3">HA7</strain>
    </source>
</reference>
<feature type="transmembrane region" description="Helical" evidence="1">
    <location>
        <begin position="518"/>
        <end position="540"/>
    </location>
</feature>
<keyword evidence="1" id="KW-0812">Transmembrane</keyword>
<feature type="transmembrane region" description="Helical" evidence="1">
    <location>
        <begin position="552"/>
        <end position="572"/>
    </location>
</feature>
<organism evidence="2 3">
    <name type="scientific">Spirosoma pollinicola</name>
    <dbReference type="NCBI Taxonomy" id="2057025"/>
    <lineage>
        <taxon>Bacteria</taxon>
        <taxon>Pseudomonadati</taxon>
        <taxon>Bacteroidota</taxon>
        <taxon>Cytophagia</taxon>
        <taxon>Cytophagales</taxon>
        <taxon>Cytophagaceae</taxon>
        <taxon>Spirosoma</taxon>
    </lineage>
</organism>
<gene>
    <name evidence="2" type="ORF">CWM47_31690</name>
</gene>
<protein>
    <submittedName>
        <fullName evidence="2">Uncharacterized protein</fullName>
    </submittedName>
</protein>
<feature type="transmembrane region" description="Helical" evidence="1">
    <location>
        <begin position="12"/>
        <end position="34"/>
    </location>
</feature>
<sequence length="623" mass="71174">MKILYESDLLIWLQGAIVAILCVITLNKKAFSLISNAIDEIQHVKLLIGLTASCLLMIGFVISFHAEVFTSHDHYNIAKTKDGSKRNGYNWFNLGHIFRFPVEQLVPESSIIQINTFDISMSKKNRFNNYLYIVDKTGSTEETVFMKKLAQSVKKNLQNGLSRENATYREYINSLNDLADLLLIQSINEIAHSNPNAKFRVGLYTGNDPNQPIDYLSDYKIASSENVGNFIQLYKTQSIGEKNSLNYKINSQQNYKYPSLYRVHSYPTDYVELVQDICDYGCHDFNKDIDSLSISLIGDLCHEKENNLQGLKKSLYALSSKNVEQINLFRLPFNPHRLPYGWDSTKADIIASQVANNFKQNFHRGLLYTEINTSNIIASEYPKDFINSQIIQPNKPIGQESEISVYFPFASAYYLNESMSKIEITKENTPFYGEIIVALKTFDGKEDLAEVEVNDIKIKVDNIEKINLAKGSINLNFRSESNQENYYLDMYFPSDKTRITAPLVFRERLTTTASLCLIFLYTLLYMSITLLISIIGLLIYRFPVRYPKSVSSLFGIILIAFPIIIFCISYLPTILAIPKTDESLALSISSLFPFIYLSFFSVHIYANTINYINNISTQNNVII</sequence>
<name>A0A2K8Z819_9BACT</name>
<dbReference type="AlphaFoldDB" id="A0A2K8Z819"/>
<dbReference type="Proteomes" id="UP000232883">
    <property type="component" value="Chromosome"/>
</dbReference>
<evidence type="ECO:0000256" key="1">
    <source>
        <dbReference type="SAM" id="Phobius"/>
    </source>
</evidence>
<feature type="transmembrane region" description="Helical" evidence="1">
    <location>
        <begin position="46"/>
        <end position="66"/>
    </location>
</feature>
<proteinExistence type="predicted"/>
<keyword evidence="1" id="KW-0472">Membrane</keyword>
<accession>A0A2K8Z819</accession>
<dbReference type="KEGG" id="spir:CWM47_31690"/>
<feature type="transmembrane region" description="Helical" evidence="1">
    <location>
        <begin position="584"/>
        <end position="606"/>
    </location>
</feature>
<dbReference type="RefSeq" id="WP_100992562.1">
    <property type="nucleotide sequence ID" value="NZ_CP025096.1"/>
</dbReference>
<evidence type="ECO:0000313" key="2">
    <source>
        <dbReference type="EMBL" id="AUD06011.1"/>
    </source>
</evidence>
<keyword evidence="3" id="KW-1185">Reference proteome</keyword>
<evidence type="ECO:0000313" key="3">
    <source>
        <dbReference type="Proteomes" id="UP000232883"/>
    </source>
</evidence>